<keyword evidence="3" id="KW-1185">Reference proteome</keyword>
<dbReference type="PANTHER" id="PTHR24567">
    <property type="entry name" value="CRP FAMILY TRANSCRIPTIONAL REGULATORY PROTEIN"/>
    <property type="match status" value="1"/>
</dbReference>
<dbReference type="InterPro" id="IPR014710">
    <property type="entry name" value="RmlC-like_jellyroll"/>
</dbReference>
<gene>
    <name evidence="2" type="ORF">EP47_02900</name>
</gene>
<dbReference type="STRING" id="1498499.EP47_02900"/>
<sequence>MDTPNFLKTKEKILAIKPFMETAFGNILEHQELENMLAICTIVSFSTNDIVFHQGDTIKGIYLILKGTVDLIARTLGKGIAKIETCLTGDFLGETSFLLNEPSSTSAVAKDEVQCLFIPYTYFELMSAFSPEAKYKIIKAIGYQVCGRLKRLHDKIITSISRFDMQSLSFFGRIIHTFAQPKTMTLDESEINKDQISQKSSFLSLTQDETKELLKHATFLAANKNCVLIRENEIIPACYIVIHGAVQSNVMQDNKVAKLSVIGPDTLFASTACFMKDTNFSITFITCESAILLKISEEGLEYFQKNKPTLWYKLFNLICGSIISLARSLNKLDIRLNIEKYNR</sequence>
<feature type="domain" description="Cyclic nucleotide-binding" evidence="1">
    <location>
        <begin position="201"/>
        <end position="301"/>
    </location>
</feature>
<dbReference type="Proteomes" id="UP000054422">
    <property type="component" value="Unassembled WGS sequence"/>
</dbReference>
<dbReference type="CDD" id="cd00038">
    <property type="entry name" value="CAP_ED"/>
    <property type="match status" value="2"/>
</dbReference>
<evidence type="ECO:0000313" key="2">
    <source>
        <dbReference type="EMBL" id="KGP63254.1"/>
    </source>
</evidence>
<dbReference type="RefSeq" id="WP_035889266.1">
    <property type="nucleotide sequence ID" value="NZ_JNCF01000021.1"/>
</dbReference>
<dbReference type="InterPro" id="IPR000595">
    <property type="entry name" value="cNMP-bd_dom"/>
</dbReference>
<dbReference type="GO" id="GO:0005829">
    <property type="term" value="C:cytosol"/>
    <property type="evidence" value="ECO:0007669"/>
    <property type="project" value="TreeGrafter"/>
</dbReference>
<evidence type="ECO:0000259" key="1">
    <source>
        <dbReference type="PROSITE" id="PS50042"/>
    </source>
</evidence>
<dbReference type="PROSITE" id="PS50042">
    <property type="entry name" value="CNMP_BINDING_3"/>
    <property type="match status" value="2"/>
</dbReference>
<comment type="caution">
    <text evidence="2">The sequence shown here is derived from an EMBL/GenBank/DDBJ whole genome shotgun (WGS) entry which is preliminary data.</text>
</comment>
<dbReference type="PANTHER" id="PTHR24567:SF26">
    <property type="entry name" value="REGULATORY PROTEIN YEIL"/>
    <property type="match status" value="1"/>
</dbReference>
<dbReference type="AlphaFoldDB" id="A0A0A2SUY7"/>
<dbReference type="Gene3D" id="2.60.120.10">
    <property type="entry name" value="Jelly Rolls"/>
    <property type="match status" value="2"/>
</dbReference>
<dbReference type="GO" id="GO:0003700">
    <property type="term" value="F:DNA-binding transcription factor activity"/>
    <property type="evidence" value="ECO:0007669"/>
    <property type="project" value="TreeGrafter"/>
</dbReference>
<accession>A0A0A2SUY7</accession>
<dbReference type="OrthoDB" id="5633021at2"/>
<organism evidence="2 3">
    <name type="scientific">Legionella norrlandica</name>
    <dbReference type="NCBI Taxonomy" id="1498499"/>
    <lineage>
        <taxon>Bacteria</taxon>
        <taxon>Pseudomonadati</taxon>
        <taxon>Pseudomonadota</taxon>
        <taxon>Gammaproteobacteria</taxon>
        <taxon>Legionellales</taxon>
        <taxon>Legionellaceae</taxon>
        <taxon>Legionella</taxon>
    </lineage>
</organism>
<dbReference type="SMART" id="SM00100">
    <property type="entry name" value="cNMP"/>
    <property type="match status" value="2"/>
</dbReference>
<proteinExistence type="predicted"/>
<dbReference type="SUPFAM" id="SSF51206">
    <property type="entry name" value="cAMP-binding domain-like"/>
    <property type="match status" value="2"/>
</dbReference>
<dbReference type="InterPro" id="IPR018490">
    <property type="entry name" value="cNMP-bd_dom_sf"/>
</dbReference>
<name>A0A0A2SUY7_9GAMM</name>
<protein>
    <submittedName>
        <fullName evidence="2">Signal peptide protein</fullName>
    </submittedName>
</protein>
<feature type="domain" description="Cyclic nucleotide-binding" evidence="1">
    <location>
        <begin position="24"/>
        <end position="124"/>
    </location>
</feature>
<dbReference type="EMBL" id="JNCF01000021">
    <property type="protein sequence ID" value="KGP63254.1"/>
    <property type="molecule type" value="Genomic_DNA"/>
</dbReference>
<evidence type="ECO:0000313" key="3">
    <source>
        <dbReference type="Proteomes" id="UP000054422"/>
    </source>
</evidence>
<dbReference type="Pfam" id="PF00027">
    <property type="entry name" value="cNMP_binding"/>
    <property type="match status" value="2"/>
</dbReference>
<dbReference type="InterPro" id="IPR050397">
    <property type="entry name" value="Env_Response_Regulators"/>
</dbReference>
<reference evidence="2 3" key="1">
    <citation type="submission" date="2014-05" db="EMBL/GenBank/DDBJ databases">
        <authorList>
            <person name="Rizzardi K."/>
            <person name="Winiecka-Krusnell J."/>
            <person name="Ramliden M."/>
            <person name="Alm E."/>
            <person name="Andersson S."/>
            <person name="Byfors S."/>
        </authorList>
    </citation>
    <scope>NUCLEOTIDE SEQUENCE [LARGE SCALE GENOMIC DNA]</scope>
    <source>
        <strain evidence="2 3">LEGN</strain>
    </source>
</reference>